<dbReference type="EMBL" id="AHHH01000162">
    <property type="protein sequence ID" value="ESU40916.1"/>
    <property type="molecule type" value="Genomic_DNA"/>
</dbReference>
<proteinExistence type="predicted"/>
<feature type="non-terminal residue" evidence="2">
    <location>
        <position position="1"/>
    </location>
</feature>
<feature type="compositionally biased region" description="Low complexity" evidence="1">
    <location>
        <begin position="29"/>
        <end position="41"/>
    </location>
</feature>
<protein>
    <submittedName>
        <fullName evidence="2">Uncharacterized protein</fullName>
    </submittedName>
</protein>
<sequence>VLMRPGDEDTPTKHSPKLSGDAGAGPGTSAAVSRGRSGRSSSARREGRVTARRCKHYNTQIPDGCIDDHAALKGAVAKAITRWREEDGWG</sequence>
<evidence type="ECO:0000313" key="2">
    <source>
        <dbReference type="EMBL" id="ESU40916.1"/>
    </source>
</evidence>
<accession>V6TQA9</accession>
<gene>
    <name evidence="2" type="ORF">GSB_154175</name>
</gene>
<evidence type="ECO:0000313" key="3">
    <source>
        <dbReference type="Proteomes" id="UP000018040"/>
    </source>
</evidence>
<feature type="compositionally biased region" description="Basic and acidic residues" evidence="1">
    <location>
        <begin position="1"/>
        <end position="12"/>
    </location>
</feature>
<feature type="region of interest" description="Disordered" evidence="1">
    <location>
        <begin position="1"/>
        <end position="54"/>
    </location>
</feature>
<dbReference type="AlphaFoldDB" id="V6TQA9"/>
<name>V6TQA9_GIAIN</name>
<reference evidence="2 3" key="2">
    <citation type="journal article" date="2013" name="Genome Biol. Evol.">
        <title>Genome sequencing of Giardia lamblia genotypes A2 and B isolates (DH and GS) and comparative analysis with the genomes of genotypes A1 and E (WB and Pig).</title>
        <authorList>
            <person name="Adam R.D."/>
            <person name="Dahlstrom E.W."/>
            <person name="Martens C.A."/>
            <person name="Bruno D.P."/>
            <person name="Barbian K.D."/>
            <person name="Ricklefs S.M."/>
            <person name="Hernandez M.M."/>
            <person name="Narla N.P."/>
            <person name="Patel R.B."/>
            <person name="Porcella S.F."/>
            <person name="Nash T.E."/>
        </authorList>
    </citation>
    <scope>NUCLEOTIDE SEQUENCE [LARGE SCALE GENOMIC DNA]</scope>
    <source>
        <strain evidence="2 3">GS</strain>
    </source>
</reference>
<dbReference type="VEuPathDB" id="GiardiaDB:QR46_4834"/>
<reference evidence="3" key="1">
    <citation type="submission" date="2012-02" db="EMBL/GenBank/DDBJ databases">
        <title>Genome sequencing of Giardia lamblia Genotypes A2 and B isolates (DH and GS) and comparative analysis with the genomes of Genotypes A1 and E (WB and Pig).</title>
        <authorList>
            <person name="Adam R."/>
            <person name="Dahlstrom E."/>
            <person name="Martens C."/>
            <person name="Bruno D."/>
            <person name="Barbian K."/>
            <person name="Porcella S.F."/>
            <person name="Nash T."/>
        </authorList>
    </citation>
    <scope>NUCLEOTIDE SEQUENCE</scope>
    <source>
        <strain evidence="3">GS</strain>
    </source>
</reference>
<comment type="caution">
    <text evidence="2">The sequence shown here is derived from an EMBL/GenBank/DDBJ whole genome shotgun (WGS) entry which is preliminary data.</text>
</comment>
<evidence type="ECO:0000256" key="1">
    <source>
        <dbReference type="SAM" id="MobiDB-lite"/>
    </source>
</evidence>
<dbReference type="Proteomes" id="UP000018040">
    <property type="component" value="Unassembled WGS sequence"/>
</dbReference>
<organism evidence="2 3">
    <name type="scientific">Giardia intestinalis</name>
    <name type="common">Giardia lamblia</name>
    <dbReference type="NCBI Taxonomy" id="5741"/>
    <lineage>
        <taxon>Eukaryota</taxon>
        <taxon>Metamonada</taxon>
        <taxon>Diplomonadida</taxon>
        <taxon>Hexamitidae</taxon>
        <taxon>Giardiinae</taxon>
        <taxon>Giardia</taxon>
    </lineage>
</organism>